<accession>A0AAV1RXX7</accession>
<gene>
    <name evidence="2" type="ORF">DCAF_LOCUS16616</name>
</gene>
<name>A0AAV1RXX7_9ROSI</name>
<dbReference type="EMBL" id="CAWUPB010001160">
    <property type="protein sequence ID" value="CAK7342095.1"/>
    <property type="molecule type" value="Genomic_DNA"/>
</dbReference>
<comment type="caution">
    <text evidence="2">The sequence shown here is derived from an EMBL/GenBank/DDBJ whole genome shotgun (WGS) entry which is preliminary data.</text>
</comment>
<evidence type="ECO:0000256" key="1">
    <source>
        <dbReference type="SAM" id="MobiDB-lite"/>
    </source>
</evidence>
<evidence type="ECO:0000313" key="3">
    <source>
        <dbReference type="Proteomes" id="UP001314170"/>
    </source>
</evidence>
<keyword evidence="3" id="KW-1185">Reference proteome</keyword>
<organism evidence="2 3">
    <name type="scientific">Dovyalis caffra</name>
    <dbReference type="NCBI Taxonomy" id="77055"/>
    <lineage>
        <taxon>Eukaryota</taxon>
        <taxon>Viridiplantae</taxon>
        <taxon>Streptophyta</taxon>
        <taxon>Embryophyta</taxon>
        <taxon>Tracheophyta</taxon>
        <taxon>Spermatophyta</taxon>
        <taxon>Magnoliopsida</taxon>
        <taxon>eudicotyledons</taxon>
        <taxon>Gunneridae</taxon>
        <taxon>Pentapetalae</taxon>
        <taxon>rosids</taxon>
        <taxon>fabids</taxon>
        <taxon>Malpighiales</taxon>
        <taxon>Salicaceae</taxon>
        <taxon>Flacourtieae</taxon>
        <taxon>Dovyalis</taxon>
    </lineage>
</organism>
<dbReference type="Proteomes" id="UP001314170">
    <property type="component" value="Unassembled WGS sequence"/>
</dbReference>
<evidence type="ECO:0000313" key="2">
    <source>
        <dbReference type="EMBL" id="CAK7342095.1"/>
    </source>
</evidence>
<dbReference type="AlphaFoldDB" id="A0AAV1RXX7"/>
<feature type="region of interest" description="Disordered" evidence="1">
    <location>
        <begin position="87"/>
        <end position="116"/>
    </location>
</feature>
<reference evidence="2 3" key="1">
    <citation type="submission" date="2024-01" db="EMBL/GenBank/DDBJ databases">
        <authorList>
            <person name="Waweru B."/>
        </authorList>
    </citation>
    <scope>NUCLEOTIDE SEQUENCE [LARGE SCALE GENOMIC DNA]</scope>
</reference>
<protein>
    <submittedName>
        <fullName evidence="2">Uncharacterized protein</fullName>
    </submittedName>
</protein>
<sequence>MSTADKQDWEIESDKLVTYAGRRKWPMIGRHVSRSNNRSVISGTGRGKEKRLAMRQNLMESSVQCITEAWVPDKLLRDALKATPAKIKTKTVERDKVEGQPQNKRKRGRDETQQQILDEGKTIMSWMFYYWPIGET</sequence>
<proteinExistence type="predicted"/>